<gene>
    <name evidence="1" type="ORF">FAZ97_33870</name>
</gene>
<dbReference type="Proteomes" id="UP000434209">
    <property type="component" value="Chromosome 4"/>
</dbReference>
<accession>A0A7Z2GEC5</accession>
<evidence type="ECO:0000313" key="2">
    <source>
        <dbReference type="Proteomes" id="UP000434209"/>
    </source>
</evidence>
<dbReference type="InterPro" id="IPR016776">
    <property type="entry name" value="ApeP-like_dehydratase"/>
</dbReference>
<dbReference type="InterPro" id="IPR029069">
    <property type="entry name" value="HotDog_dom_sf"/>
</dbReference>
<dbReference type="Gene3D" id="3.10.129.10">
    <property type="entry name" value="Hotdog Thioesterase"/>
    <property type="match status" value="1"/>
</dbReference>
<dbReference type="CDD" id="cd01289">
    <property type="entry name" value="FabA_like"/>
    <property type="match status" value="1"/>
</dbReference>
<dbReference type="KEGG" id="pacp:FAZ97_33870"/>
<organism evidence="1 2">
    <name type="scientific">Paraburkholderia acidiphila</name>
    <dbReference type="NCBI Taxonomy" id="2571747"/>
    <lineage>
        <taxon>Bacteria</taxon>
        <taxon>Pseudomonadati</taxon>
        <taxon>Pseudomonadota</taxon>
        <taxon>Betaproteobacteria</taxon>
        <taxon>Burkholderiales</taxon>
        <taxon>Burkholderiaceae</taxon>
        <taxon>Paraburkholderia</taxon>
    </lineage>
</organism>
<keyword evidence="2" id="KW-1185">Reference proteome</keyword>
<proteinExistence type="predicted"/>
<name>A0A7Z2GEC5_9BURK</name>
<sequence>MANAATTGPLDRAWIAARIPHSGAMCLLDGVEAWDETRIRCTATSHREAHNPLRSRGRLAAVCGVEYAAQAMAVHGALLCAMDGAAAGRPRVGFLASMRNVMAHVERLDTLATPLVIEAERMSGSSNTILYGFTVRGEGRVLLTGRAAVMLDASAVIG</sequence>
<evidence type="ECO:0000313" key="1">
    <source>
        <dbReference type="EMBL" id="QGZ60228.1"/>
    </source>
</evidence>
<reference evidence="1 2" key="1">
    <citation type="submission" date="2019-12" db="EMBL/GenBank/DDBJ databases">
        <title>Paraburkholderia acidiphila 7Q-K02 sp. nov and Paraburkholderia acidisoli DHF22 sp. nov., two strains isolated from forest soil.</title>
        <authorList>
            <person name="Gao Z."/>
            <person name="Qiu L."/>
        </authorList>
    </citation>
    <scope>NUCLEOTIDE SEQUENCE [LARGE SCALE GENOMIC DNA]</scope>
    <source>
        <strain evidence="1 2">7Q-K02</strain>
    </source>
</reference>
<dbReference type="SUPFAM" id="SSF54637">
    <property type="entry name" value="Thioesterase/thiol ester dehydrase-isomerase"/>
    <property type="match status" value="1"/>
</dbReference>
<dbReference type="AlphaFoldDB" id="A0A7Z2GEC5"/>
<dbReference type="RefSeq" id="WP_158763400.1">
    <property type="nucleotide sequence ID" value="NZ_CP046912.1"/>
</dbReference>
<dbReference type="EMBL" id="CP046912">
    <property type="protein sequence ID" value="QGZ60228.1"/>
    <property type="molecule type" value="Genomic_DNA"/>
</dbReference>
<dbReference type="OrthoDB" id="9800188at2"/>
<protein>
    <submittedName>
        <fullName evidence="1">Hydroxymyristoyl-ACP dehydratase</fullName>
    </submittedName>
</protein>
<dbReference type="Pfam" id="PF22817">
    <property type="entry name" value="ApeP-like"/>
    <property type="match status" value="1"/>
</dbReference>